<accession>A0ABP7FBQ3</accession>
<feature type="domain" description="LD-carboxypeptidase C-terminal" evidence="7">
    <location>
        <begin position="188"/>
        <end position="301"/>
    </location>
</feature>
<dbReference type="SUPFAM" id="SSF52317">
    <property type="entry name" value="Class I glutamine amidotransferase-like"/>
    <property type="match status" value="1"/>
</dbReference>
<protein>
    <submittedName>
        <fullName evidence="8">LD-carboxypeptidase</fullName>
    </submittedName>
</protein>
<keyword evidence="2" id="KW-0121">Carboxypeptidase</keyword>
<dbReference type="PIRSF" id="PIRSF028757">
    <property type="entry name" value="LD-carboxypeptidase"/>
    <property type="match status" value="1"/>
</dbReference>
<evidence type="ECO:0000256" key="2">
    <source>
        <dbReference type="ARBA" id="ARBA00022645"/>
    </source>
</evidence>
<keyword evidence="4" id="KW-0378">Hydrolase</keyword>
<comment type="caution">
    <text evidence="8">The sequence shown here is derived from an EMBL/GenBank/DDBJ whole genome shotgun (WGS) entry which is preliminary data.</text>
</comment>
<proteinExistence type="inferred from homology"/>
<dbReference type="InterPro" id="IPR029062">
    <property type="entry name" value="Class_I_gatase-like"/>
</dbReference>
<gene>
    <name evidence="8" type="ORF">GCM10022402_14960</name>
</gene>
<dbReference type="Pfam" id="PF02016">
    <property type="entry name" value="Peptidase_S66"/>
    <property type="match status" value="1"/>
</dbReference>
<evidence type="ECO:0000256" key="5">
    <source>
        <dbReference type="ARBA" id="ARBA00022825"/>
    </source>
</evidence>
<evidence type="ECO:0000256" key="4">
    <source>
        <dbReference type="ARBA" id="ARBA00022801"/>
    </source>
</evidence>
<dbReference type="PANTHER" id="PTHR30237">
    <property type="entry name" value="MURAMOYLTETRAPEPTIDE CARBOXYPEPTIDASE"/>
    <property type="match status" value="1"/>
</dbReference>
<dbReference type="InterPro" id="IPR040449">
    <property type="entry name" value="Peptidase_S66_N"/>
</dbReference>
<dbReference type="EMBL" id="BAABDD010000005">
    <property type="protein sequence ID" value="GAA3735792.1"/>
    <property type="molecule type" value="Genomic_DNA"/>
</dbReference>
<reference evidence="9" key="1">
    <citation type="journal article" date="2019" name="Int. J. Syst. Evol. Microbiol.">
        <title>The Global Catalogue of Microorganisms (GCM) 10K type strain sequencing project: providing services to taxonomists for standard genome sequencing and annotation.</title>
        <authorList>
            <consortium name="The Broad Institute Genomics Platform"/>
            <consortium name="The Broad Institute Genome Sequencing Center for Infectious Disease"/>
            <person name="Wu L."/>
            <person name="Ma J."/>
        </authorList>
    </citation>
    <scope>NUCLEOTIDE SEQUENCE [LARGE SCALE GENOMIC DNA]</scope>
    <source>
        <strain evidence="9">JCM 17137</strain>
    </source>
</reference>
<sequence>MLTSSDLSPGLTRPPRLRAGDRVSVVAPSGPVSRELLDKGCALLREWGLEPVLGSHVFDRHPKWDFLAGKDADRAADLQQAMTDPTTAAVLCARGGDGAHRTLDLLDFTALREAPPKAFVGYSDVTALHEAFAMELGRAGLHGPMPATAAFSNDAPTARGLRATLFDPESQMRLTSPTAETLVPGTARGVLAGGNLSLLNDGMATPHSRPCAAETILLLEEVGEELRRIDRMLGQLLRSGWIEGVAGIVLGSWHQCSPGPQAIRELLLERLAPLRVPVLWELGFGHGPSQMTVPVGVAATLDADAATLTLEQPALTAGDGYGHTPA</sequence>
<evidence type="ECO:0000313" key="9">
    <source>
        <dbReference type="Proteomes" id="UP001500908"/>
    </source>
</evidence>
<feature type="domain" description="LD-carboxypeptidase N-terminal" evidence="6">
    <location>
        <begin position="23"/>
        <end position="143"/>
    </location>
</feature>
<dbReference type="InterPro" id="IPR040921">
    <property type="entry name" value="Peptidase_S66C"/>
</dbReference>
<dbReference type="Proteomes" id="UP001500908">
    <property type="component" value="Unassembled WGS sequence"/>
</dbReference>
<organism evidence="8 9">
    <name type="scientific">Salinactinospora qingdaonensis</name>
    <dbReference type="NCBI Taxonomy" id="702744"/>
    <lineage>
        <taxon>Bacteria</taxon>
        <taxon>Bacillati</taxon>
        <taxon>Actinomycetota</taxon>
        <taxon>Actinomycetes</taxon>
        <taxon>Streptosporangiales</taxon>
        <taxon>Nocardiopsidaceae</taxon>
        <taxon>Salinactinospora</taxon>
    </lineage>
</organism>
<dbReference type="InterPro" id="IPR027461">
    <property type="entry name" value="Carboxypeptidase_A_C_sf"/>
</dbReference>
<evidence type="ECO:0000259" key="7">
    <source>
        <dbReference type="Pfam" id="PF17676"/>
    </source>
</evidence>
<evidence type="ECO:0000259" key="6">
    <source>
        <dbReference type="Pfam" id="PF02016"/>
    </source>
</evidence>
<name>A0ABP7FBQ3_9ACTN</name>
<dbReference type="PANTHER" id="PTHR30237:SF2">
    <property type="entry name" value="MUREIN TETRAPEPTIDE CARBOXYPEPTIDASE"/>
    <property type="match status" value="1"/>
</dbReference>
<dbReference type="CDD" id="cd07025">
    <property type="entry name" value="Peptidase_S66"/>
    <property type="match status" value="1"/>
</dbReference>
<keyword evidence="9" id="KW-1185">Reference proteome</keyword>
<keyword evidence="5" id="KW-0720">Serine protease</keyword>
<evidence type="ECO:0000256" key="1">
    <source>
        <dbReference type="ARBA" id="ARBA00010233"/>
    </source>
</evidence>
<dbReference type="RefSeq" id="WP_344968780.1">
    <property type="nucleotide sequence ID" value="NZ_BAABDD010000005.1"/>
</dbReference>
<evidence type="ECO:0000256" key="3">
    <source>
        <dbReference type="ARBA" id="ARBA00022670"/>
    </source>
</evidence>
<evidence type="ECO:0000313" key="8">
    <source>
        <dbReference type="EMBL" id="GAA3735792.1"/>
    </source>
</evidence>
<dbReference type="Gene3D" id="3.40.50.10740">
    <property type="entry name" value="Class I glutamine amidotransferase-like"/>
    <property type="match status" value="1"/>
</dbReference>
<dbReference type="InterPro" id="IPR003507">
    <property type="entry name" value="S66_fam"/>
</dbReference>
<dbReference type="Gene3D" id="3.50.30.60">
    <property type="entry name" value="LD-carboxypeptidase A C-terminal domain-like"/>
    <property type="match status" value="1"/>
</dbReference>
<dbReference type="SUPFAM" id="SSF141986">
    <property type="entry name" value="LD-carboxypeptidase A C-terminal domain-like"/>
    <property type="match status" value="1"/>
</dbReference>
<comment type="similarity">
    <text evidence="1">Belongs to the peptidase S66 family.</text>
</comment>
<keyword evidence="3" id="KW-0645">Protease</keyword>
<dbReference type="InterPro" id="IPR027478">
    <property type="entry name" value="LdcA_N"/>
</dbReference>
<dbReference type="Pfam" id="PF17676">
    <property type="entry name" value="Peptidase_S66C"/>
    <property type="match status" value="1"/>
</dbReference>